<evidence type="ECO:0000313" key="1">
    <source>
        <dbReference type="EMBL" id="QJA46672.1"/>
    </source>
</evidence>
<accession>A0A6H1ZGS3</accession>
<sequence length="126" mass="13398">MDIKANFATNTRAREASIPSLQDLAADIAASILRDTTNPDQGDASFEKMSHMMVNAGMAHPASLPVLFEYVATAHGLHQAADAMQGAGQADQARSLHDLGQLFVQYAITDIGLLMSDAAWRDGAVN</sequence>
<gene>
    <name evidence="3" type="ORF">MM415A03392_0003</name>
    <name evidence="2" type="ORF">MM415B01016_0021</name>
    <name evidence="1" type="ORF">TM448A00494_0019</name>
</gene>
<reference evidence="1" key="1">
    <citation type="submission" date="2020-03" db="EMBL/GenBank/DDBJ databases">
        <title>The deep terrestrial virosphere.</title>
        <authorList>
            <person name="Holmfeldt K."/>
            <person name="Nilsson E."/>
            <person name="Simone D."/>
            <person name="Lopez-Fernandez M."/>
            <person name="Wu X."/>
            <person name="de Brujin I."/>
            <person name="Lundin D."/>
            <person name="Andersson A."/>
            <person name="Bertilsson S."/>
            <person name="Dopson M."/>
        </authorList>
    </citation>
    <scope>NUCLEOTIDE SEQUENCE</scope>
    <source>
        <strain evidence="3">MM415A03392</strain>
        <strain evidence="2">MM415B01016</strain>
        <strain evidence="1">TM448A00494</strain>
    </source>
</reference>
<name>A0A6H1ZGS3_9ZZZZ</name>
<dbReference type="EMBL" id="MT144018">
    <property type="protein sequence ID" value="QJA46672.1"/>
    <property type="molecule type" value="Genomic_DNA"/>
</dbReference>
<proteinExistence type="predicted"/>
<evidence type="ECO:0000313" key="2">
    <source>
        <dbReference type="EMBL" id="QJA60952.1"/>
    </source>
</evidence>
<evidence type="ECO:0000313" key="3">
    <source>
        <dbReference type="EMBL" id="QJA71070.1"/>
    </source>
</evidence>
<dbReference type="EMBL" id="MT141426">
    <property type="protein sequence ID" value="QJA60952.1"/>
    <property type="molecule type" value="Genomic_DNA"/>
</dbReference>
<protein>
    <submittedName>
        <fullName evidence="1">Uncharacterized protein</fullName>
    </submittedName>
</protein>
<organism evidence="1">
    <name type="scientific">viral metagenome</name>
    <dbReference type="NCBI Taxonomy" id="1070528"/>
    <lineage>
        <taxon>unclassified sequences</taxon>
        <taxon>metagenomes</taxon>
        <taxon>organismal metagenomes</taxon>
    </lineage>
</organism>
<dbReference type="EMBL" id="MT141844">
    <property type="protein sequence ID" value="QJA71070.1"/>
    <property type="molecule type" value="Genomic_DNA"/>
</dbReference>
<dbReference type="AlphaFoldDB" id="A0A6H1ZGS3"/>